<keyword evidence="3" id="KW-1185">Reference proteome</keyword>
<comment type="caution">
    <text evidence="2">The sequence shown here is derived from an EMBL/GenBank/DDBJ whole genome shotgun (WGS) entry which is preliminary data.</text>
</comment>
<reference evidence="3" key="1">
    <citation type="submission" date="2023-07" db="EMBL/GenBank/DDBJ databases">
        <title>30 novel species of actinomycetes from the DSMZ collection.</title>
        <authorList>
            <person name="Nouioui I."/>
        </authorList>
    </citation>
    <scope>NUCLEOTIDE SEQUENCE [LARGE SCALE GENOMIC DNA]</scope>
    <source>
        <strain evidence="3">DSM 45055</strain>
    </source>
</reference>
<dbReference type="RefSeq" id="WP_311545400.1">
    <property type="nucleotide sequence ID" value="NZ_JAVREK010000011.1"/>
</dbReference>
<dbReference type="InterPro" id="IPR025234">
    <property type="entry name" value="YjzH-like"/>
</dbReference>
<dbReference type="EMBL" id="JAVREK010000011">
    <property type="protein sequence ID" value="MDT0302916.1"/>
    <property type="molecule type" value="Genomic_DNA"/>
</dbReference>
<evidence type="ECO:0000313" key="2">
    <source>
        <dbReference type="EMBL" id="MDT0302916.1"/>
    </source>
</evidence>
<evidence type="ECO:0000256" key="1">
    <source>
        <dbReference type="SAM" id="MobiDB-lite"/>
    </source>
</evidence>
<protein>
    <submittedName>
        <fullName evidence="2">DUF4177 domain-containing protein</fullName>
    </submittedName>
</protein>
<gene>
    <name evidence="2" type="ORF">RM446_12405</name>
</gene>
<dbReference type="Pfam" id="PF13783">
    <property type="entry name" value="DUF4177"/>
    <property type="match status" value="1"/>
</dbReference>
<dbReference type="Proteomes" id="UP001183226">
    <property type="component" value="Unassembled WGS sequence"/>
</dbReference>
<organism evidence="2 3">
    <name type="scientific">Streptomonospora wellingtoniae</name>
    <dbReference type="NCBI Taxonomy" id="3075544"/>
    <lineage>
        <taxon>Bacteria</taxon>
        <taxon>Bacillati</taxon>
        <taxon>Actinomycetota</taxon>
        <taxon>Actinomycetes</taxon>
        <taxon>Streptosporangiales</taxon>
        <taxon>Nocardiopsidaceae</taxon>
        <taxon>Streptomonospora</taxon>
    </lineage>
</organism>
<name>A0ABU2KUE3_9ACTN</name>
<sequence length="81" mass="9327">MMFGNQQPPPPQGQWQQPYPQQPPKPHRPAWEYKVVTKLRNPESELNQLGREGWELVAIDPDPHTSVTGRASRYILKRIAG</sequence>
<proteinExistence type="predicted"/>
<feature type="region of interest" description="Disordered" evidence="1">
    <location>
        <begin position="1"/>
        <end position="28"/>
    </location>
</feature>
<evidence type="ECO:0000313" key="3">
    <source>
        <dbReference type="Proteomes" id="UP001183226"/>
    </source>
</evidence>
<accession>A0ABU2KUE3</accession>